<organism evidence="1">
    <name type="scientific">Triticum aestivum</name>
    <name type="common">Wheat</name>
    <dbReference type="NCBI Taxonomy" id="4565"/>
    <lineage>
        <taxon>Eukaryota</taxon>
        <taxon>Viridiplantae</taxon>
        <taxon>Streptophyta</taxon>
        <taxon>Embryophyta</taxon>
        <taxon>Tracheophyta</taxon>
        <taxon>Spermatophyta</taxon>
        <taxon>Magnoliopsida</taxon>
        <taxon>Liliopsida</taxon>
        <taxon>Poales</taxon>
        <taxon>Poaceae</taxon>
        <taxon>BOP clade</taxon>
        <taxon>Pooideae</taxon>
        <taxon>Triticodae</taxon>
        <taxon>Triticeae</taxon>
        <taxon>Triticinae</taxon>
        <taxon>Triticum</taxon>
    </lineage>
</organism>
<dbReference type="Gramene" id="TraesRN3A0100874100.1">
    <property type="protein sequence ID" value="TraesRN3A0100874100.1"/>
    <property type="gene ID" value="TraesRN3A0100874100"/>
</dbReference>
<dbReference type="Gramene" id="TraesCS3A02G360100.1">
    <property type="protein sequence ID" value="TraesCS3A02G360100.1"/>
    <property type="gene ID" value="TraesCS3A02G360100"/>
</dbReference>
<dbReference type="EnsemblPlants" id="TraesCS3A02G360100.1">
    <property type="protein sequence ID" value="TraesCS3A02G360100.1"/>
    <property type="gene ID" value="TraesCS3A02G360100"/>
</dbReference>
<sequence>MVTRLMFVIDPMYSKRSQPLTTQQRDEIIAWKLHDALLICLNEYYAGWPVRKDGWKVTFPALADSIFSRNETGACVIHIALHFDGKKLKMPLTKHTISKVKWETLYECMKLQGNFSPHARDALWRLLAPSDNISEED</sequence>
<dbReference type="OMA" id="CVIHIAL"/>
<dbReference type="Gramene" id="TraesCLE_scaffold_113060_01G000300.1">
    <property type="protein sequence ID" value="TraesCLE_scaffold_113060_01G000300.1"/>
    <property type="gene ID" value="TraesCLE_scaffold_113060_01G000300"/>
</dbReference>
<dbReference type="Gramene" id="TraesCAD_scaffold_029088_01G000300.1">
    <property type="protein sequence ID" value="TraesCAD_scaffold_029088_01G000300.1"/>
    <property type="gene ID" value="TraesCAD_scaffold_029088_01G000300"/>
</dbReference>
<evidence type="ECO:0000313" key="2">
    <source>
        <dbReference type="Proteomes" id="UP000019116"/>
    </source>
</evidence>
<dbReference type="Gramene" id="TraesCS3A03G0856000.1">
    <property type="protein sequence ID" value="TraesCS3A03G0856000.1.CDS"/>
    <property type="gene ID" value="TraesCS3A03G0856000"/>
</dbReference>
<reference evidence="1" key="2">
    <citation type="submission" date="2018-10" db="UniProtKB">
        <authorList>
            <consortium name="EnsemblPlants"/>
        </authorList>
    </citation>
    <scope>IDENTIFICATION</scope>
</reference>
<accession>A0A3B6EKT9</accession>
<dbReference type="Proteomes" id="UP000019116">
    <property type="component" value="Chromosome 3A"/>
</dbReference>
<dbReference type="AlphaFoldDB" id="A0A3B6EKT9"/>
<keyword evidence="2" id="KW-1185">Reference proteome</keyword>
<name>A0A3B6EKT9_WHEAT</name>
<dbReference type="Gramene" id="TraesWEE_scaffold_023872_01G000300.1">
    <property type="protein sequence ID" value="TraesWEE_scaffold_023872_01G000300.1"/>
    <property type="gene ID" value="TraesWEE_scaffold_023872_01G000300"/>
</dbReference>
<protein>
    <submittedName>
        <fullName evidence="1">Uncharacterized protein</fullName>
    </submittedName>
</protein>
<evidence type="ECO:0000313" key="1">
    <source>
        <dbReference type="EnsemblPlants" id="TraesCS3A02G360100.1"/>
    </source>
</evidence>
<dbReference type="Gramene" id="TraesROB_scaffold_049989_01G000300.1">
    <property type="protein sequence ID" value="TraesROB_scaffold_049989_01G000300.1"/>
    <property type="gene ID" value="TraesROB_scaffold_049989_01G000300"/>
</dbReference>
<reference evidence="1" key="1">
    <citation type="submission" date="2018-08" db="EMBL/GenBank/DDBJ databases">
        <authorList>
            <person name="Rossello M."/>
        </authorList>
    </citation>
    <scope>NUCLEOTIDE SEQUENCE [LARGE SCALE GENOMIC DNA]</scope>
    <source>
        <strain evidence="1">cv. Chinese Spring</strain>
    </source>
</reference>
<proteinExistence type="predicted"/>
<dbReference type="OrthoDB" id="693934at2759"/>